<organism evidence="11 12">
    <name type="scientific">Microlunatus parietis</name>
    <dbReference type="NCBI Taxonomy" id="682979"/>
    <lineage>
        <taxon>Bacteria</taxon>
        <taxon>Bacillati</taxon>
        <taxon>Actinomycetota</taxon>
        <taxon>Actinomycetes</taxon>
        <taxon>Propionibacteriales</taxon>
        <taxon>Propionibacteriaceae</taxon>
        <taxon>Microlunatus</taxon>
    </lineage>
</organism>
<dbReference type="GO" id="GO:0016887">
    <property type="term" value="F:ATP hydrolysis activity"/>
    <property type="evidence" value="ECO:0007669"/>
    <property type="project" value="InterPro"/>
</dbReference>
<comment type="subcellular location">
    <subcellularLocation>
        <location evidence="1">Cell membrane</location>
        <topology evidence="1">Peripheral membrane protein</topology>
    </subcellularLocation>
</comment>
<evidence type="ECO:0000313" key="12">
    <source>
        <dbReference type="Proteomes" id="UP000569914"/>
    </source>
</evidence>
<dbReference type="CDD" id="cd03216">
    <property type="entry name" value="ABC_Carb_Monos_I"/>
    <property type="match status" value="1"/>
</dbReference>
<dbReference type="AlphaFoldDB" id="A0A7Y9I7E2"/>
<dbReference type="GO" id="GO:0005524">
    <property type="term" value="F:ATP binding"/>
    <property type="evidence" value="ECO:0007669"/>
    <property type="project" value="UniProtKB-KW"/>
</dbReference>
<evidence type="ECO:0000256" key="5">
    <source>
        <dbReference type="ARBA" id="ARBA00022737"/>
    </source>
</evidence>
<dbReference type="SMART" id="SM00382">
    <property type="entry name" value="AAA"/>
    <property type="match status" value="2"/>
</dbReference>
<evidence type="ECO:0000256" key="1">
    <source>
        <dbReference type="ARBA" id="ARBA00004202"/>
    </source>
</evidence>
<reference evidence="11 12" key="1">
    <citation type="submission" date="2020-07" db="EMBL/GenBank/DDBJ databases">
        <title>Sequencing the genomes of 1000 actinobacteria strains.</title>
        <authorList>
            <person name="Klenk H.-P."/>
        </authorList>
    </citation>
    <scope>NUCLEOTIDE SEQUENCE [LARGE SCALE GENOMIC DNA]</scope>
    <source>
        <strain evidence="11 12">DSM 22083</strain>
    </source>
</reference>
<dbReference type="RefSeq" id="WP_179751913.1">
    <property type="nucleotide sequence ID" value="NZ_JACCBU010000001.1"/>
</dbReference>
<accession>A0A7Y9I7E2</accession>
<dbReference type="PROSITE" id="PS00211">
    <property type="entry name" value="ABC_TRANSPORTER_1"/>
    <property type="match status" value="1"/>
</dbReference>
<name>A0A7Y9I7E2_9ACTN</name>
<dbReference type="PANTHER" id="PTHR43790">
    <property type="entry name" value="CARBOHYDRATE TRANSPORT ATP-BINDING PROTEIN MG119-RELATED"/>
    <property type="match status" value="1"/>
</dbReference>
<dbReference type="CDD" id="cd03215">
    <property type="entry name" value="ABC_Carb_Monos_II"/>
    <property type="match status" value="1"/>
</dbReference>
<evidence type="ECO:0000256" key="7">
    <source>
        <dbReference type="ARBA" id="ARBA00022840"/>
    </source>
</evidence>
<evidence type="ECO:0000259" key="10">
    <source>
        <dbReference type="PROSITE" id="PS50893"/>
    </source>
</evidence>
<evidence type="ECO:0000256" key="4">
    <source>
        <dbReference type="ARBA" id="ARBA00022597"/>
    </source>
</evidence>
<dbReference type="GO" id="GO:0005886">
    <property type="term" value="C:plasma membrane"/>
    <property type="evidence" value="ECO:0007669"/>
    <property type="project" value="UniProtKB-SubCell"/>
</dbReference>
<keyword evidence="2" id="KW-0813">Transport</keyword>
<sequence>MSDLILEMVDISKTFPGVKALQHVNLSVQRGEVHAICGENGAGKSTLMKVLSGVYPHGSFDGSIVYDGKPAAYSSIRDSEKAGIVIIHQELALSPFLSIAENIFLGNERSRAGLIDWNATNVEAAKLLRRVGLAENPATKITDIGVGKQQLVEIAKALSKDVRLLILDEPTAALNDEDSAHLLDLIRGLREHGITCIIISHKLNEIRSIADNVTILRDGRTIETLTVHPEDSDEVSEERIIKGMVGRDLQSRYPDRMPEIGDEVLRIEDWTVHHPLEHSRVVVDHASLNVRAGEVVGIAGLMGAGRTELAMSVFGRSYGHNISGRIFKRGEEIQVRTVQQAIKHGIAYATEDRKRYGLNLIENIKRNISASALGKLAQWGWVDSNAERLIADDYRKSMRIKAPNVAAITGKLSGGNQQKVVLSKWMFADPDVLILDEPTRGIDVGAKYEIYTIINRLAGEGKAIIVISSELPELLGICDRIYALSAGRITGEVTSESADPEQLMQYMTKES</sequence>
<evidence type="ECO:0000256" key="8">
    <source>
        <dbReference type="ARBA" id="ARBA00022967"/>
    </source>
</evidence>
<dbReference type="InterPro" id="IPR053466">
    <property type="entry name" value="L-arabinose_ABC_transporter"/>
</dbReference>
<keyword evidence="4 11" id="KW-0762">Sugar transport</keyword>
<dbReference type="InterPro" id="IPR003439">
    <property type="entry name" value="ABC_transporter-like_ATP-bd"/>
</dbReference>
<dbReference type="InterPro" id="IPR003593">
    <property type="entry name" value="AAA+_ATPase"/>
</dbReference>
<protein>
    <submittedName>
        <fullName evidence="11">Putative multiple sugar transport system ATP-binding protein</fullName>
    </submittedName>
</protein>
<feature type="domain" description="ABC transporter" evidence="10">
    <location>
        <begin position="265"/>
        <end position="511"/>
    </location>
</feature>
<gene>
    <name evidence="11" type="ORF">BKA15_002959</name>
</gene>
<dbReference type="NCBIfam" id="NF040905">
    <property type="entry name" value="GguA"/>
    <property type="match status" value="1"/>
</dbReference>
<keyword evidence="8" id="KW-1278">Translocase</keyword>
<dbReference type="PANTHER" id="PTHR43790:SF1">
    <property type="entry name" value="XYLOSE IMPORT ATP-BINDING PROTEIN XYLG"/>
    <property type="match status" value="1"/>
</dbReference>
<dbReference type="PROSITE" id="PS50893">
    <property type="entry name" value="ABC_TRANSPORTER_2"/>
    <property type="match status" value="2"/>
</dbReference>
<keyword evidence="12" id="KW-1185">Reference proteome</keyword>
<evidence type="ECO:0000256" key="3">
    <source>
        <dbReference type="ARBA" id="ARBA00022475"/>
    </source>
</evidence>
<comment type="caution">
    <text evidence="11">The sequence shown here is derived from an EMBL/GenBank/DDBJ whole genome shotgun (WGS) entry which is preliminary data.</text>
</comment>
<dbReference type="InterPro" id="IPR017871">
    <property type="entry name" value="ABC_transporter-like_CS"/>
</dbReference>
<keyword evidence="6" id="KW-0547">Nucleotide-binding</keyword>
<keyword evidence="7 11" id="KW-0067">ATP-binding</keyword>
<feature type="domain" description="ABC transporter" evidence="10">
    <location>
        <begin position="6"/>
        <end position="243"/>
    </location>
</feature>
<dbReference type="Pfam" id="PF00005">
    <property type="entry name" value="ABC_tran"/>
    <property type="match status" value="2"/>
</dbReference>
<keyword evidence="3" id="KW-1003">Cell membrane</keyword>
<dbReference type="InterPro" id="IPR050107">
    <property type="entry name" value="ABC_carbohydrate_import_ATPase"/>
</dbReference>
<dbReference type="Gene3D" id="3.40.50.300">
    <property type="entry name" value="P-loop containing nucleotide triphosphate hydrolases"/>
    <property type="match status" value="2"/>
</dbReference>
<dbReference type="EMBL" id="JACCBU010000001">
    <property type="protein sequence ID" value="NYE71630.1"/>
    <property type="molecule type" value="Genomic_DNA"/>
</dbReference>
<evidence type="ECO:0000256" key="6">
    <source>
        <dbReference type="ARBA" id="ARBA00022741"/>
    </source>
</evidence>
<evidence type="ECO:0000256" key="9">
    <source>
        <dbReference type="ARBA" id="ARBA00023136"/>
    </source>
</evidence>
<keyword evidence="9" id="KW-0472">Membrane</keyword>
<dbReference type="Proteomes" id="UP000569914">
    <property type="component" value="Unassembled WGS sequence"/>
</dbReference>
<keyword evidence="5" id="KW-0677">Repeat</keyword>
<dbReference type="SUPFAM" id="SSF52540">
    <property type="entry name" value="P-loop containing nucleoside triphosphate hydrolases"/>
    <property type="match status" value="2"/>
</dbReference>
<evidence type="ECO:0000313" key="11">
    <source>
        <dbReference type="EMBL" id="NYE71630.1"/>
    </source>
</evidence>
<proteinExistence type="predicted"/>
<dbReference type="FunFam" id="3.40.50.300:FF:000127">
    <property type="entry name" value="Ribose import ATP-binding protein RbsA"/>
    <property type="match status" value="1"/>
</dbReference>
<evidence type="ECO:0000256" key="2">
    <source>
        <dbReference type="ARBA" id="ARBA00022448"/>
    </source>
</evidence>
<dbReference type="InterPro" id="IPR027417">
    <property type="entry name" value="P-loop_NTPase"/>
</dbReference>